<evidence type="ECO:0000256" key="3">
    <source>
        <dbReference type="SAM" id="MobiDB-lite"/>
    </source>
</evidence>
<feature type="compositionally biased region" description="Polar residues" evidence="3">
    <location>
        <begin position="287"/>
        <end position="297"/>
    </location>
</feature>
<accession>A0A8B8D2Z4</accession>
<feature type="compositionally biased region" description="Basic and acidic residues" evidence="3">
    <location>
        <begin position="955"/>
        <end position="964"/>
    </location>
</feature>
<evidence type="ECO:0000313" key="6">
    <source>
        <dbReference type="RefSeq" id="XP_022321176.1"/>
    </source>
</evidence>
<dbReference type="PANTHER" id="PTHR24200:SF11">
    <property type="entry name" value="TOUCAN, ISOFORM A"/>
    <property type="match status" value="1"/>
</dbReference>
<proteinExistence type="predicted"/>
<dbReference type="SMART" id="SM01052">
    <property type="entry name" value="CAP_GLY"/>
    <property type="match status" value="1"/>
</dbReference>
<evidence type="ECO:0000259" key="4">
    <source>
        <dbReference type="PROSITE" id="PS50245"/>
    </source>
</evidence>
<feature type="compositionally biased region" description="Low complexity" evidence="3">
    <location>
        <begin position="1228"/>
        <end position="1237"/>
    </location>
</feature>
<feature type="region of interest" description="Disordered" evidence="3">
    <location>
        <begin position="887"/>
        <end position="1364"/>
    </location>
</feature>
<keyword evidence="5" id="KW-1185">Reference proteome</keyword>
<evidence type="ECO:0000256" key="1">
    <source>
        <dbReference type="ARBA" id="ARBA00023054"/>
    </source>
</evidence>
<feature type="coiled-coil region" evidence="2">
    <location>
        <begin position="1538"/>
        <end position="1668"/>
    </location>
</feature>
<reference evidence="6" key="1">
    <citation type="submission" date="2025-08" db="UniProtKB">
        <authorList>
            <consortium name="RefSeq"/>
        </authorList>
    </citation>
    <scope>IDENTIFICATION</scope>
    <source>
        <tissue evidence="6">Whole sample</tissue>
    </source>
</reference>
<feature type="compositionally biased region" description="Polar residues" evidence="3">
    <location>
        <begin position="262"/>
        <end position="280"/>
    </location>
</feature>
<dbReference type="RefSeq" id="XP_022321176.1">
    <property type="nucleotide sequence ID" value="XM_022465468.1"/>
</dbReference>
<dbReference type="InterPro" id="IPR051293">
    <property type="entry name" value="MTUS1/CCDC69"/>
</dbReference>
<organism evidence="5 6">
    <name type="scientific">Crassostrea virginica</name>
    <name type="common">Eastern oyster</name>
    <dbReference type="NCBI Taxonomy" id="6565"/>
    <lineage>
        <taxon>Eukaryota</taxon>
        <taxon>Metazoa</taxon>
        <taxon>Spiralia</taxon>
        <taxon>Lophotrochozoa</taxon>
        <taxon>Mollusca</taxon>
        <taxon>Bivalvia</taxon>
        <taxon>Autobranchia</taxon>
        <taxon>Pteriomorphia</taxon>
        <taxon>Ostreida</taxon>
        <taxon>Ostreoidea</taxon>
        <taxon>Ostreidae</taxon>
        <taxon>Crassostrea</taxon>
    </lineage>
</organism>
<protein>
    <submittedName>
        <fullName evidence="6">Uncharacterized protein LOC111123248 isoform X1</fullName>
    </submittedName>
</protein>
<dbReference type="GO" id="GO:0005634">
    <property type="term" value="C:nucleus"/>
    <property type="evidence" value="ECO:0007669"/>
    <property type="project" value="TreeGrafter"/>
</dbReference>
<feature type="region of interest" description="Disordered" evidence="3">
    <location>
        <begin position="583"/>
        <end position="623"/>
    </location>
</feature>
<feature type="compositionally biased region" description="Polar residues" evidence="3">
    <location>
        <begin position="1208"/>
        <end position="1220"/>
    </location>
</feature>
<feature type="region of interest" description="Disordered" evidence="3">
    <location>
        <begin position="369"/>
        <end position="388"/>
    </location>
</feature>
<dbReference type="GO" id="GO:0005737">
    <property type="term" value="C:cytoplasm"/>
    <property type="evidence" value="ECO:0007669"/>
    <property type="project" value="TreeGrafter"/>
</dbReference>
<sequence length="2033" mass="225356">MCEAMANFERKLPVLEGRNKEKRRSFLPTPKSFASAAEVETQEPPKQFSKPEKACQPLLQVGDKVCIGGIKLGELRYYGKTHIAAGVWCGIELYEAEGKHDGEVEGVRYFTCRPGHGIFAPVDKVSKIELVPHDLHGDVIEEETEAPVEDLADHKVVICRPQRRLLPQPQKFVRRDSKEKITVPSKIDEQNEDFDEVDFIDTCAVQESAVIIPTKRSLPKLDSKIRPPSSKRLPELYNEQVCNLNAKDLKQSAIYMPASSANASDKDINNCNSTENNLSSKDALPQPSESGVLTYTKPSRLPGPGPSKLPKPPTIATTTTTFKDIENTMSDNQSTTDTQLTEKMGDKTFVTGNLNKTYNLSEVQMSHATNIPSTTQSSEDSMSGEVKECLSSDHRHFLNLTFDMEGGASPPQPTSSSQSPERDSADLHPPTQADGTFDISHNSSLGVLDVHDSQLNSDLLQEDIDNGLDGEKKSLLNLTDLEKLSKVSVLVRRQDRVASLGDTFEAENAITSTPVVAVGRPKTSVSSFSALAKDSQAREQNVNENEAAKFAAPLKFNLNATYKIGEGRPVEEILGSDTLDWRQEASDGEEHSGSSEEGGEGKQATHSTQEEEFSNLRASAQSEVDNRIDSITEKLTKLGINLDGSFTQTTASLSAPKPKLPMVDSGISEQGDILTLEQGRMADSCEMRQSVTEEKQNLYQLIEEKEEIQLQADLIAGHLKKERPLSLVSSISADTGYAPDTDSERGTLTINSPLDWAEKMAQSSDSMAGLELTDLDAAYAQSFKNFQSAVLRGAAEQVLEESDSDICSDVGTVLADQNDLGKEDSEFENMSNLLTDIKGISADDILPLASEDKETKPTADVAQSLLPDTVVEDERIEADQQLDKLNVTVDVVKDSPSSPSSSEKEGEDSGERREEQEEENEVTVKEVSEYGSDDEGSVTVQETRPTKKDVRKKKKETEKVEHRKPNVKVGSRIADYIKAPMPVKPKEENTEAAKNKRNMGPKGKAAKSADVKGKAAKEEVTEERRRREKVEKEPPKIIKRTPPKSKWDSIMSQIEADKNVAKPKTEVKSKLEVYLSTPPPPPPAKKEAVTKEKPKKKLPSLPTPDFSKVKSKLNLGTPVSLIRRESSPAANKRDSPKNSFTGDVVRRLSSVASNGSSNVPPKLDLNDSLGSSLLGSALSSVRSSRSDLAGMDGGGESSVPGTPRAVQKPTNKTVGKISSLQERERRTSTSSTMSTTSQGSVKALNAKNARLSDVGVSRRKSVPARNSIPPISSSVRRTSQASRSLDSSPANRPVKNTNLRGDRVKTQQDHSSNRNASQRDSKKSKGDNKPKSPPSSKKINNQNRNKTKTKNNQKPANQQTDVIHLHNKQEVTRLEALCESRTKDLNYARLQMKSNLQAFDAMTVMVQYLSQDLDAFSNPKLTVQVSELQKQVEETKKQIEELQAQKVKLDEHILQLDKDHLDQINALKVEHEKQISWEKEKHEESLSNYRQLSEDYHRKDVEQLKSSHEETIGEMKADHSQLIKKLKLAQEDDISSLRNKHAEQMEELHKQHRDKLEEITHRFENIKMGLSDKVETLRSECDDLRTRARSSEEALLRDSDVKVQMALAPYRNLPQEIESLKLVIEIRNEEIQKLKNRNVELEKQSEELRNAREKIIAQQQKIENLEAIISMKTDHEKQLHDKCQMLMRKCDKETKANKRLSMDFEELIYKVNLADPGSLENLSKVGGSPCHSENSSPAMRRKSPAFGDLDKSPVSHVYRRSLSSVENSAEKKMKRRSANFLFEKDRTSPTGSPRHRVKTYSDSCSPTRGLQTHSEVDRMVHSCEEVPVDKLTEEESRLSQSCNDAEVFEVHHHQQQDLPLPVSPDNIKKTAEGEKKENSRCTSESKLEVMSSGCNTQSSDPSKCQAGGVELEEFDGEGLRVETIADTKEDTSDLSHSTESYCPSEITSGTGSLIWDYEKMDSIKSMDSSQTSQTSDSMLDSSTLTDARGDNNTLTNIKDLANEESDTSSCFTETGESLVTTTSPSATRKESTV</sequence>
<feature type="region of interest" description="Disordered" evidence="3">
    <location>
        <begin position="262"/>
        <end position="315"/>
    </location>
</feature>
<evidence type="ECO:0000313" key="5">
    <source>
        <dbReference type="Proteomes" id="UP000694844"/>
    </source>
</evidence>
<dbReference type="Proteomes" id="UP000694844">
    <property type="component" value="Chromosome 3"/>
</dbReference>
<dbReference type="GeneID" id="111123248"/>
<feature type="compositionally biased region" description="Basic and acidic residues" evidence="3">
    <location>
        <begin position="1055"/>
        <end position="1071"/>
    </location>
</feature>
<feature type="compositionally biased region" description="Low complexity" evidence="3">
    <location>
        <begin position="1966"/>
        <end position="1986"/>
    </location>
</feature>
<feature type="compositionally biased region" description="Polar residues" evidence="3">
    <location>
        <begin position="369"/>
        <end position="381"/>
    </location>
</feature>
<gene>
    <name evidence="6" type="primary">LOC111123248</name>
</gene>
<feature type="compositionally biased region" description="Low complexity" evidence="3">
    <location>
        <begin position="887"/>
        <end position="901"/>
    </location>
</feature>
<feature type="region of interest" description="Disordered" evidence="3">
    <location>
        <begin position="1784"/>
        <end position="1812"/>
    </location>
</feature>
<name>A0A8B8D2Z4_CRAVI</name>
<dbReference type="KEGG" id="cvn:111123248"/>
<feature type="compositionally biased region" description="Polar residues" evidence="3">
    <location>
        <begin position="1150"/>
        <end position="1159"/>
    </location>
</feature>
<feature type="compositionally biased region" description="Basic and acidic residues" evidence="3">
    <location>
        <begin position="984"/>
        <end position="994"/>
    </location>
</feature>
<feature type="compositionally biased region" description="Basic and acidic residues" evidence="3">
    <location>
        <begin position="583"/>
        <end position="594"/>
    </location>
</feature>
<feature type="compositionally biased region" description="Polar residues" evidence="3">
    <location>
        <begin position="2007"/>
        <end position="2026"/>
    </location>
</feature>
<feature type="compositionally biased region" description="Basic and acidic residues" evidence="3">
    <location>
        <begin position="1300"/>
        <end position="1330"/>
    </location>
</feature>
<dbReference type="PANTHER" id="PTHR24200">
    <property type="entry name" value="TOUCAN, ISOFORM A"/>
    <property type="match status" value="1"/>
</dbReference>
<dbReference type="Pfam" id="PF01302">
    <property type="entry name" value="CAP_GLY"/>
    <property type="match status" value="1"/>
</dbReference>
<dbReference type="Gene3D" id="2.30.30.190">
    <property type="entry name" value="CAP Gly-rich-like domain"/>
    <property type="match status" value="1"/>
</dbReference>
<feature type="compositionally biased region" description="Low complexity" evidence="3">
    <location>
        <begin position="1166"/>
        <end position="1190"/>
    </location>
</feature>
<feature type="compositionally biased region" description="Polar residues" evidence="3">
    <location>
        <begin position="1269"/>
        <end position="1299"/>
    </location>
</feature>
<feature type="compositionally biased region" description="Basic and acidic residues" evidence="3">
    <location>
        <begin position="1122"/>
        <end position="1136"/>
    </location>
</feature>
<feature type="domain" description="CAP-Gly" evidence="4">
    <location>
        <begin position="79"/>
        <end position="121"/>
    </location>
</feature>
<feature type="compositionally biased region" description="Pro residues" evidence="3">
    <location>
        <begin position="301"/>
        <end position="313"/>
    </location>
</feature>
<feature type="region of interest" description="Disordered" evidence="3">
    <location>
        <begin position="402"/>
        <end position="440"/>
    </location>
</feature>
<dbReference type="PROSITE" id="PS50245">
    <property type="entry name" value="CAP_GLY_2"/>
    <property type="match status" value="1"/>
</dbReference>
<feature type="compositionally biased region" description="Basic and acidic residues" evidence="3">
    <location>
        <begin position="1007"/>
        <end position="1036"/>
    </location>
</feature>
<feature type="compositionally biased region" description="Low complexity" evidence="3">
    <location>
        <begin position="1334"/>
        <end position="1344"/>
    </location>
</feature>
<dbReference type="SUPFAM" id="SSF74924">
    <property type="entry name" value="Cap-Gly domain"/>
    <property type="match status" value="1"/>
</dbReference>
<dbReference type="InterPro" id="IPR000938">
    <property type="entry name" value="CAP-Gly_domain"/>
</dbReference>
<feature type="region of interest" description="Disordered" evidence="3">
    <location>
        <begin position="1724"/>
        <end position="1752"/>
    </location>
</feature>
<dbReference type="OrthoDB" id="2130750at2759"/>
<evidence type="ECO:0000256" key="2">
    <source>
        <dbReference type="SAM" id="Coils"/>
    </source>
</evidence>
<dbReference type="InterPro" id="IPR036859">
    <property type="entry name" value="CAP-Gly_dom_sf"/>
</dbReference>
<feature type="coiled-coil region" evidence="2">
    <location>
        <begin position="1418"/>
        <end position="1459"/>
    </location>
</feature>
<feature type="compositionally biased region" description="Polar residues" evidence="3">
    <location>
        <begin position="1800"/>
        <end position="1812"/>
    </location>
</feature>
<dbReference type="GO" id="GO:0008017">
    <property type="term" value="F:microtubule binding"/>
    <property type="evidence" value="ECO:0007669"/>
    <property type="project" value="TreeGrafter"/>
</dbReference>
<feature type="compositionally biased region" description="Basic and acidic residues" evidence="3">
    <location>
        <begin position="902"/>
        <end position="915"/>
    </location>
</feature>
<feature type="region of interest" description="Disordered" evidence="3">
    <location>
        <begin position="1966"/>
        <end position="2033"/>
    </location>
</feature>
<keyword evidence="1 2" id="KW-0175">Coiled coil</keyword>